<gene>
    <name evidence="2" type="ORF">G6011_08553</name>
</gene>
<dbReference type="InterPro" id="IPR000210">
    <property type="entry name" value="BTB/POZ_dom"/>
</dbReference>
<dbReference type="CDD" id="cd18186">
    <property type="entry name" value="BTB_POZ_ZBTB_KLHL-like"/>
    <property type="match status" value="1"/>
</dbReference>
<feature type="domain" description="BTB" evidence="1">
    <location>
        <begin position="24"/>
        <end position="91"/>
    </location>
</feature>
<dbReference type="SMART" id="SM00225">
    <property type="entry name" value="BTB"/>
    <property type="match status" value="1"/>
</dbReference>
<comment type="caution">
    <text evidence="2">The sequence shown here is derived from an EMBL/GenBank/DDBJ whole genome shotgun (WGS) entry which is preliminary data.</text>
</comment>
<accession>A0AAD4FI87</accession>
<organism evidence="2 3">
    <name type="scientific">Alternaria panax</name>
    <dbReference type="NCBI Taxonomy" id="48097"/>
    <lineage>
        <taxon>Eukaryota</taxon>
        <taxon>Fungi</taxon>
        <taxon>Dikarya</taxon>
        <taxon>Ascomycota</taxon>
        <taxon>Pezizomycotina</taxon>
        <taxon>Dothideomycetes</taxon>
        <taxon>Pleosporomycetidae</taxon>
        <taxon>Pleosporales</taxon>
        <taxon>Pleosporineae</taxon>
        <taxon>Pleosporaceae</taxon>
        <taxon>Alternaria</taxon>
        <taxon>Alternaria sect. Panax</taxon>
    </lineage>
</organism>
<dbReference type="Gene3D" id="3.30.710.10">
    <property type="entry name" value="Potassium Channel Kv1.1, Chain A"/>
    <property type="match status" value="1"/>
</dbReference>
<proteinExistence type="predicted"/>
<dbReference type="PANTHER" id="PTHR47843">
    <property type="entry name" value="BTB DOMAIN-CONTAINING PROTEIN-RELATED"/>
    <property type="match status" value="1"/>
</dbReference>
<dbReference type="PANTHER" id="PTHR47843:SF2">
    <property type="entry name" value="BTB DOMAIN-CONTAINING PROTEIN"/>
    <property type="match status" value="1"/>
</dbReference>
<keyword evidence="3" id="KW-1185">Reference proteome</keyword>
<dbReference type="PROSITE" id="PS50097">
    <property type="entry name" value="BTB"/>
    <property type="match status" value="1"/>
</dbReference>
<dbReference type="AlphaFoldDB" id="A0AAD4FI87"/>
<sequence>MFSRNHQQCEQKRPRISARNALFAKVVISSKAQSFTVHLDLLIYYSPFFRAALTGSFKEAGEKLVTLSDADTDTFELFVHWLYHQRLPTEVDSPELFALYRGRENEDTVPALQMEMLIKLYVFCDKHNVPQLYRQCLDTMFQVLDDGDVLSDCYHPFFW</sequence>
<dbReference type="EMBL" id="JAANER010000004">
    <property type="protein sequence ID" value="KAG9190465.1"/>
    <property type="molecule type" value="Genomic_DNA"/>
</dbReference>
<protein>
    <recommendedName>
        <fullName evidence="1">BTB domain-containing protein</fullName>
    </recommendedName>
</protein>
<evidence type="ECO:0000313" key="3">
    <source>
        <dbReference type="Proteomes" id="UP001199106"/>
    </source>
</evidence>
<evidence type="ECO:0000259" key="1">
    <source>
        <dbReference type="PROSITE" id="PS50097"/>
    </source>
</evidence>
<dbReference type="Proteomes" id="UP001199106">
    <property type="component" value="Unassembled WGS sequence"/>
</dbReference>
<dbReference type="Pfam" id="PF00651">
    <property type="entry name" value="BTB"/>
    <property type="match status" value="1"/>
</dbReference>
<evidence type="ECO:0000313" key="2">
    <source>
        <dbReference type="EMBL" id="KAG9190465.1"/>
    </source>
</evidence>
<dbReference type="InterPro" id="IPR011333">
    <property type="entry name" value="SKP1/BTB/POZ_sf"/>
</dbReference>
<reference evidence="2" key="1">
    <citation type="submission" date="2021-07" db="EMBL/GenBank/DDBJ databases">
        <title>Genome Resource of American Ginseng Black Spot Pathogen Alternaria panax.</title>
        <authorList>
            <person name="Qiu C."/>
            <person name="Wang W."/>
            <person name="Liu Z."/>
        </authorList>
    </citation>
    <scope>NUCLEOTIDE SEQUENCE</scope>
    <source>
        <strain evidence="2">BNCC115425</strain>
    </source>
</reference>
<dbReference type="SUPFAM" id="SSF54695">
    <property type="entry name" value="POZ domain"/>
    <property type="match status" value="1"/>
</dbReference>
<name>A0AAD4FI87_9PLEO</name>